<evidence type="ECO:0000256" key="1">
    <source>
        <dbReference type="SAM" id="MobiDB-lite"/>
    </source>
</evidence>
<evidence type="ECO:0000313" key="2">
    <source>
        <dbReference type="EMBL" id="KAF2224773.1"/>
    </source>
</evidence>
<sequence>MTVPDKSLEKGTNILPATKFREKKRVDDLCRPRSTNEHVRQVVIAQVETVGQQGRGWGENHCHQKTKSRRKGKVYSTSTAGWAQESVGLSNDAVFLDDGGSMEKRQDATSNPVWHARARCGRWTRKLELAPRAVLHDQPSGGKLVGGQRPCREEGAR</sequence>
<accession>A0A6A6GH06</accession>
<evidence type="ECO:0000313" key="3">
    <source>
        <dbReference type="Proteomes" id="UP000799538"/>
    </source>
</evidence>
<organism evidence="2 3">
    <name type="scientific">Elsinoe ampelina</name>
    <dbReference type="NCBI Taxonomy" id="302913"/>
    <lineage>
        <taxon>Eukaryota</taxon>
        <taxon>Fungi</taxon>
        <taxon>Dikarya</taxon>
        <taxon>Ascomycota</taxon>
        <taxon>Pezizomycotina</taxon>
        <taxon>Dothideomycetes</taxon>
        <taxon>Dothideomycetidae</taxon>
        <taxon>Myriangiales</taxon>
        <taxon>Elsinoaceae</taxon>
        <taxon>Elsinoe</taxon>
    </lineage>
</organism>
<keyword evidence="3" id="KW-1185">Reference proteome</keyword>
<dbReference type="EMBL" id="ML992504">
    <property type="protein sequence ID" value="KAF2224773.1"/>
    <property type="molecule type" value="Genomic_DNA"/>
</dbReference>
<feature type="region of interest" description="Disordered" evidence="1">
    <location>
        <begin position="54"/>
        <end position="73"/>
    </location>
</feature>
<protein>
    <submittedName>
        <fullName evidence="2">Uncharacterized protein</fullName>
    </submittedName>
</protein>
<name>A0A6A6GH06_9PEZI</name>
<proteinExistence type="predicted"/>
<feature type="compositionally biased region" description="Basic residues" evidence="1">
    <location>
        <begin position="63"/>
        <end position="73"/>
    </location>
</feature>
<reference evidence="3" key="1">
    <citation type="journal article" date="2020" name="Stud. Mycol.">
        <title>101 Dothideomycetes genomes: A test case for predicting lifestyles and emergence of pathogens.</title>
        <authorList>
            <person name="Haridas S."/>
            <person name="Albert R."/>
            <person name="Binder M."/>
            <person name="Bloem J."/>
            <person name="LaButti K."/>
            <person name="Salamov A."/>
            <person name="Andreopoulos B."/>
            <person name="Baker S."/>
            <person name="Barry K."/>
            <person name="Bills G."/>
            <person name="Bluhm B."/>
            <person name="Cannon C."/>
            <person name="Castanera R."/>
            <person name="Culley D."/>
            <person name="Daum C."/>
            <person name="Ezra D."/>
            <person name="Gonzalez J."/>
            <person name="Henrissat B."/>
            <person name="Kuo A."/>
            <person name="Liang C."/>
            <person name="Lipzen A."/>
            <person name="Lutzoni F."/>
            <person name="Magnuson J."/>
            <person name="Mondo S."/>
            <person name="Nolan M."/>
            <person name="Ohm R."/>
            <person name="Pangilinan J."/>
            <person name="Park H.-J."/>
            <person name="Ramirez L."/>
            <person name="Alfaro M."/>
            <person name="Sun H."/>
            <person name="Tritt A."/>
            <person name="Yoshinaga Y."/>
            <person name="Zwiers L.-H."/>
            <person name="Turgeon B."/>
            <person name="Goodwin S."/>
            <person name="Spatafora J."/>
            <person name="Crous P."/>
            <person name="Grigoriev I."/>
        </authorList>
    </citation>
    <scope>NUCLEOTIDE SEQUENCE [LARGE SCALE GENOMIC DNA]</scope>
    <source>
        <strain evidence="3">CECT 20119</strain>
    </source>
</reference>
<feature type="region of interest" description="Disordered" evidence="1">
    <location>
        <begin position="134"/>
        <end position="157"/>
    </location>
</feature>
<gene>
    <name evidence="2" type="ORF">BDZ85DRAFT_84246</name>
</gene>
<dbReference type="AlphaFoldDB" id="A0A6A6GH06"/>
<dbReference type="Proteomes" id="UP000799538">
    <property type="component" value="Unassembled WGS sequence"/>
</dbReference>